<gene>
    <name evidence="1" type="ORF">SAMN04487911_1652</name>
</gene>
<name>A0A1M6NEM8_9FLAO</name>
<dbReference type="STRING" id="558155.SAMN04487911_1652"/>
<dbReference type="EMBL" id="FQYX01000065">
    <property type="protein sequence ID" value="SHJ94175.1"/>
    <property type="molecule type" value="Genomic_DNA"/>
</dbReference>
<proteinExistence type="predicted"/>
<dbReference type="OrthoDB" id="1091532at2"/>
<dbReference type="AlphaFoldDB" id="A0A1M6NEM8"/>
<dbReference type="Proteomes" id="UP000184231">
    <property type="component" value="Unassembled WGS sequence"/>
</dbReference>
<dbReference type="RefSeq" id="WP_072766092.1">
    <property type="nucleotide sequence ID" value="NZ_FQYX01000065.1"/>
</dbReference>
<accession>A0A1M6NEM8</accession>
<reference evidence="1 2" key="1">
    <citation type="submission" date="2016-11" db="EMBL/GenBank/DDBJ databases">
        <authorList>
            <person name="Jaros S."/>
            <person name="Januszkiewicz K."/>
            <person name="Wedrychowicz H."/>
        </authorList>
    </citation>
    <scope>NUCLEOTIDE SEQUENCE [LARGE SCALE GENOMIC DNA]</scope>
    <source>
        <strain evidence="1 2">CGMCC 1.8863</strain>
    </source>
</reference>
<evidence type="ECO:0000313" key="1">
    <source>
        <dbReference type="EMBL" id="SHJ94175.1"/>
    </source>
</evidence>
<evidence type="ECO:0000313" key="2">
    <source>
        <dbReference type="Proteomes" id="UP000184231"/>
    </source>
</evidence>
<organism evidence="1 2">
    <name type="scientific">Arenibacter nanhaiticus</name>
    <dbReference type="NCBI Taxonomy" id="558155"/>
    <lineage>
        <taxon>Bacteria</taxon>
        <taxon>Pseudomonadati</taxon>
        <taxon>Bacteroidota</taxon>
        <taxon>Flavobacteriia</taxon>
        <taxon>Flavobacteriales</taxon>
        <taxon>Flavobacteriaceae</taxon>
        <taxon>Arenibacter</taxon>
    </lineage>
</organism>
<keyword evidence="2" id="KW-1185">Reference proteome</keyword>
<protein>
    <submittedName>
        <fullName evidence="1">Uncharacterized protein</fullName>
    </submittedName>
</protein>
<sequence>MNKLLAPCLFIYCAFCFSQNINFDKLGKEKWLRYNGGISSNVVYYDGLANRQDLTYYLTGNLNFNIAGLYQIPLSFTYSNQDFNFPNPFNYNRLSLHPSYKWATAHIGDVSMSFSPYSLSGHQFTGAGFEIAPEGKFKISGMYGRLLKATEYNEDTPNALAAYQRKGVGLKTTYDFDFLSLGVILFKAKDDINSLENPYPTSLGLSPKDNAVLSFESTFKVFDKAQIRLEYAISGMTEDSRLTDQAPKKGILAFLLDENISTKYYNAINASFDYPVGKGSMGVGYERIDPDYKTLGAYYFNNDLENITINANQNLFNEKLNLAINAGLQQDNLNNEKSSDQQRIVSAINLNYNASERIGINASYSNFQSYTNIKDQFNYINQISDFDNLDTLNYRQVSQTANLGINYLFKKTAHKQQGVNFNLVYQNSDNQQEGNSIPGGKNAFYNGTASFTMTYPEEALQISLAANTSYNTIGDTDNSFTAGPTFTIGKQFFNKKLRTNLSSSYNRSYSNGTNQNQVFNIRLGGNYLWKQKHHFSLNFLRLSRKTSLASSSDLTATLGYRYTFDNFKINIAIGQGNQKPNPSEKLVKFRYRNVSYTGTIPEINRQLTNVFQSPPFENIPLFKKDELSKLLATAKSQKKVPLYTLHALAFLHALYAYVDFQKIYNEAIYTVIEKIKSDMQKVDMALENLFVIKKLEVDKHPLHQKQLSDYKEEDFTLRPQYDALVVEREERLEKLVGHRWMEKEFAAFTSVEDIKQADGFLKEFKAQQSTSCFKVYDKMQDVEALEQHIEIQLIDFYYKKSLSIVNPDSFELIYINKK</sequence>